<evidence type="ECO:0000313" key="1">
    <source>
        <dbReference type="EMBL" id="KAJ7643654.1"/>
    </source>
</evidence>
<reference evidence="1" key="1">
    <citation type="submission" date="2023-03" db="EMBL/GenBank/DDBJ databases">
        <title>Massive genome expansion in bonnet fungi (Mycena s.s.) driven by repeated elements and novel gene families across ecological guilds.</title>
        <authorList>
            <consortium name="Lawrence Berkeley National Laboratory"/>
            <person name="Harder C.B."/>
            <person name="Miyauchi S."/>
            <person name="Viragh M."/>
            <person name="Kuo A."/>
            <person name="Thoen E."/>
            <person name="Andreopoulos B."/>
            <person name="Lu D."/>
            <person name="Skrede I."/>
            <person name="Drula E."/>
            <person name="Henrissat B."/>
            <person name="Morin E."/>
            <person name="Kohler A."/>
            <person name="Barry K."/>
            <person name="LaButti K."/>
            <person name="Morin E."/>
            <person name="Salamov A."/>
            <person name="Lipzen A."/>
            <person name="Mereny Z."/>
            <person name="Hegedus B."/>
            <person name="Baldrian P."/>
            <person name="Stursova M."/>
            <person name="Weitz H."/>
            <person name="Taylor A."/>
            <person name="Grigoriev I.V."/>
            <person name="Nagy L.G."/>
            <person name="Martin F."/>
            <person name="Kauserud H."/>
        </authorList>
    </citation>
    <scope>NUCLEOTIDE SEQUENCE</scope>
    <source>
        <strain evidence="1">9284</strain>
    </source>
</reference>
<name>A0AAD7FWQ4_9AGAR</name>
<dbReference type="Proteomes" id="UP001221142">
    <property type="component" value="Unassembled WGS sequence"/>
</dbReference>
<dbReference type="EMBL" id="JARKIF010000003">
    <property type="protein sequence ID" value="KAJ7643654.1"/>
    <property type="molecule type" value="Genomic_DNA"/>
</dbReference>
<protein>
    <submittedName>
        <fullName evidence="1">Uncharacterized protein</fullName>
    </submittedName>
</protein>
<evidence type="ECO:0000313" key="2">
    <source>
        <dbReference type="Proteomes" id="UP001221142"/>
    </source>
</evidence>
<proteinExistence type="predicted"/>
<dbReference type="AlphaFoldDB" id="A0AAD7FWQ4"/>
<sequence length="373" mass="41598">MISPRDAPTKWVVLNIPAIQRASDLLRRRLSYLGSARLRSARKLRGADGGPQDIYWFEVEDVMFKVHASLLRLEIGAPLADSVSRRNALNARVLLSETADNFSHFLWDLQAYPYELSQIGIRITDVSVVIDRALRVAETAVKHNIPILQLRIIHSLRQFVLSSRFRSASSQQHCRLLHIATHTTCGGDLLRVLSRRLTSVILRRRESPPDPTLISLVSSSRDDPHLRRIHGAICYRQLIDMEKHPLGTMDVASRTLFLRAHSSLFALTSRICTSAPPLPTSISDDCGESHSECERAWSDIWLRAAAVAATPSSMPMQAIGSADVLGKLQAMRGPLERLVAEDPIMSIECALAALECVVELREVIVEGLMNHFV</sequence>
<comment type="caution">
    <text evidence="1">The sequence shown here is derived from an EMBL/GenBank/DDBJ whole genome shotgun (WGS) entry which is preliminary data.</text>
</comment>
<keyword evidence="2" id="KW-1185">Reference proteome</keyword>
<gene>
    <name evidence="1" type="ORF">FB45DRAFT_895663</name>
</gene>
<organism evidence="1 2">
    <name type="scientific">Roridomyces roridus</name>
    <dbReference type="NCBI Taxonomy" id="1738132"/>
    <lineage>
        <taxon>Eukaryota</taxon>
        <taxon>Fungi</taxon>
        <taxon>Dikarya</taxon>
        <taxon>Basidiomycota</taxon>
        <taxon>Agaricomycotina</taxon>
        <taxon>Agaricomycetes</taxon>
        <taxon>Agaricomycetidae</taxon>
        <taxon>Agaricales</taxon>
        <taxon>Marasmiineae</taxon>
        <taxon>Mycenaceae</taxon>
        <taxon>Roridomyces</taxon>
    </lineage>
</organism>
<accession>A0AAD7FWQ4</accession>